<feature type="domain" description="AB hydrolase-1" evidence="1">
    <location>
        <begin position="37"/>
        <end position="138"/>
    </location>
</feature>
<accession>A0ABU7LAU2</accession>
<dbReference type="InterPro" id="IPR000073">
    <property type="entry name" value="AB_hydrolase_1"/>
</dbReference>
<dbReference type="PRINTS" id="PR00111">
    <property type="entry name" value="ABHYDROLASE"/>
</dbReference>
<protein>
    <submittedName>
        <fullName evidence="2">Alpha/beta hydrolase</fullName>
    </submittedName>
</protein>
<dbReference type="Proteomes" id="UP001336020">
    <property type="component" value="Unassembled WGS sequence"/>
</dbReference>
<comment type="caution">
    <text evidence="2">The sequence shown here is derived from an EMBL/GenBank/DDBJ whole genome shotgun (WGS) entry which is preliminary data.</text>
</comment>
<dbReference type="InterPro" id="IPR050266">
    <property type="entry name" value="AB_hydrolase_sf"/>
</dbReference>
<evidence type="ECO:0000313" key="2">
    <source>
        <dbReference type="EMBL" id="MEE2058678.1"/>
    </source>
</evidence>
<proteinExistence type="predicted"/>
<gene>
    <name evidence="2" type="ORF">Q7514_14230</name>
</gene>
<keyword evidence="2" id="KW-0378">Hydrolase</keyword>
<dbReference type="InterPro" id="IPR029058">
    <property type="entry name" value="AB_hydrolase_fold"/>
</dbReference>
<evidence type="ECO:0000259" key="1">
    <source>
        <dbReference type="Pfam" id="PF00561"/>
    </source>
</evidence>
<dbReference type="EMBL" id="JAUTXY010000005">
    <property type="protein sequence ID" value="MEE2058678.1"/>
    <property type="molecule type" value="Genomic_DNA"/>
</dbReference>
<dbReference type="PANTHER" id="PTHR43798">
    <property type="entry name" value="MONOACYLGLYCEROL LIPASE"/>
    <property type="match status" value="1"/>
</dbReference>
<dbReference type="Gene3D" id="3.40.50.1820">
    <property type="entry name" value="alpha/beta hydrolase"/>
    <property type="match status" value="1"/>
</dbReference>
<dbReference type="SUPFAM" id="SSF53474">
    <property type="entry name" value="alpha/beta-Hydrolases"/>
    <property type="match status" value="1"/>
</dbReference>
<organism evidence="2 3">
    <name type="scientific">Rhodococcus artemisiae</name>
    <dbReference type="NCBI Taxonomy" id="714159"/>
    <lineage>
        <taxon>Bacteria</taxon>
        <taxon>Bacillati</taxon>
        <taxon>Actinomycetota</taxon>
        <taxon>Actinomycetes</taxon>
        <taxon>Mycobacteriales</taxon>
        <taxon>Nocardiaceae</taxon>
        <taxon>Rhodococcus</taxon>
    </lineage>
</organism>
<dbReference type="RefSeq" id="WP_330133907.1">
    <property type="nucleotide sequence ID" value="NZ_JAUTXY010000005.1"/>
</dbReference>
<reference evidence="2 3" key="1">
    <citation type="submission" date="2023-07" db="EMBL/GenBank/DDBJ databases">
        <authorList>
            <person name="Girao M."/>
            <person name="Carvalho M.F."/>
        </authorList>
    </citation>
    <scope>NUCLEOTIDE SEQUENCE [LARGE SCALE GENOMIC DNA]</scope>
    <source>
        <strain evidence="2 3">YIM65754</strain>
    </source>
</reference>
<keyword evidence="3" id="KW-1185">Reference proteome</keyword>
<dbReference type="GO" id="GO:0016787">
    <property type="term" value="F:hydrolase activity"/>
    <property type="evidence" value="ECO:0007669"/>
    <property type="project" value="UniProtKB-KW"/>
</dbReference>
<dbReference type="PANTHER" id="PTHR43798:SF33">
    <property type="entry name" value="HYDROLASE, PUTATIVE (AFU_ORTHOLOGUE AFUA_2G14860)-RELATED"/>
    <property type="match status" value="1"/>
</dbReference>
<evidence type="ECO:0000313" key="3">
    <source>
        <dbReference type="Proteomes" id="UP001336020"/>
    </source>
</evidence>
<dbReference type="Pfam" id="PF00561">
    <property type="entry name" value="Abhydrolase_1"/>
    <property type="match status" value="1"/>
</dbReference>
<name>A0ABU7LAU2_9NOCA</name>
<sequence>MIEARYLDIGGALGFVEIVTPDRHDNDHRGTDPAALPAILCIHTAGQSGVQWRHVARSLANLGYRVIVPDLPGHGRSEPAPCGPVTSIVDYGDWLCSVLDVLGIERPYVIGCSIGGKLTLELATRPERPLSGAIAMEAEAGPGRVNVNGLRRELEDVAGPARAERTYLGTLASVGRSVPEAKAHVVALMHKREDPEISSSDLIGWGTHDVRDRLDQVTAPLHVVAGRDDPWIVVDEIARVAEMVNEIAPGRARFTALDGIGHYPMEEIDDFATLVDTWIGELKASVQTEEVAL</sequence>